<feature type="binding site" evidence="7">
    <location>
        <position position="99"/>
    </location>
    <ligand>
        <name>Mg(2+)</name>
        <dbReference type="ChEBI" id="CHEBI:18420"/>
        <label>1</label>
        <note>catalytic</note>
    </ligand>
</feature>
<dbReference type="SUPFAM" id="SSF56655">
    <property type="entry name" value="Carbohydrate phosphatase"/>
    <property type="match status" value="1"/>
</dbReference>
<gene>
    <name evidence="9" type="ORF">V5R04_07740</name>
</gene>
<dbReference type="Pfam" id="PF00459">
    <property type="entry name" value="Inositol_P"/>
    <property type="match status" value="1"/>
</dbReference>
<organism evidence="9">
    <name type="scientific">Jonesiaceae bacterium BS-20</name>
    <dbReference type="NCBI Taxonomy" id="3120821"/>
    <lineage>
        <taxon>Bacteria</taxon>
        <taxon>Bacillati</taxon>
        <taxon>Actinomycetota</taxon>
        <taxon>Actinomycetes</taxon>
        <taxon>Micrococcales</taxon>
        <taxon>Jonesiaceae</taxon>
    </lineage>
</organism>
<name>A0AAU7E1J2_9MICO</name>
<comment type="cofactor">
    <cofactor evidence="2 7 8">
        <name>Mg(2+)</name>
        <dbReference type="ChEBI" id="CHEBI:18420"/>
    </cofactor>
</comment>
<dbReference type="PROSITE" id="PS00629">
    <property type="entry name" value="IMP_1"/>
    <property type="match status" value="1"/>
</dbReference>
<dbReference type="InterPro" id="IPR000760">
    <property type="entry name" value="Inositol_monophosphatase-like"/>
</dbReference>
<dbReference type="PRINTS" id="PR00377">
    <property type="entry name" value="IMPHPHTASES"/>
</dbReference>
<evidence type="ECO:0000256" key="4">
    <source>
        <dbReference type="ARBA" id="ARBA00022723"/>
    </source>
</evidence>
<evidence type="ECO:0000256" key="7">
    <source>
        <dbReference type="PIRSR" id="PIRSR600760-2"/>
    </source>
</evidence>
<feature type="binding site" evidence="7">
    <location>
        <position position="78"/>
    </location>
    <ligand>
        <name>Mg(2+)</name>
        <dbReference type="ChEBI" id="CHEBI:18420"/>
        <label>1</label>
        <note>catalytic</note>
    </ligand>
</feature>
<dbReference type="Gene3D" id="3.30.540.10">
    <property type="entry name" value="Fructose-1,6-Bisphosphatase, subunit A, domain 1"/>
    <property type="match status" value="1"/>
</dbReference>
<evidence type="ECO:0000256" key="1">
    <source>
        <dbReference type="ARBA" id="ARBA00001033"/>
    </source>
</evidence>
<accession>A0AAU7E1J2</accession>
<dbReference type="EMBL" id="CP146203">
    <property type="protein sequence ID" value="XBH23086.1"/>
    <property type="molecule type" value="Genomic_DNA"/>
</dbReference>
<reference evidence="9" key="1">
    <citation type="submission" date="2024-02" db="EMBL/GenBank/DDBJ databases">
        <title>Tomenella chthoni gen. nov. sp. nov., a member of the family Jonesiaceae isolated from bat guano.</title>
        <authorList>
            <person name="Miller S.L."/>
            <person name="King J."/>
            <person name="Sankaranarayanan K."/>
            <person name="Lawson P.A."/>
        </authorList>
    </citation>
    <scope>NUCLEOTIDE SEQUENCE</scope>
    <source>
        <strain evidence="9">BS-20</strain>
    </source>
</reference>
<dbReference type="CDD" id="cd01639">
    <property type="entry name" value="IMPase"/>
    <property type="match status" value="1"/>
</dbReference>
<keyword evidence="6 7" id="KW-0460">Magnesium</keyword>
<dbReference type="Gene3D" id="3.40.190.80">
    <property type="match status" value="1"/>
</dbReference>
<feature type="binding site" evidence="7">
    <location>
        <position position="229"/>
    </location>
    <ligand>
        <name>Mg(2+)</name>
        <dbReference type="ChEBI" id="CHEBI:18420"/>
        <label>1</label>
        <note>catalytic</note>
    </ligand>
</feature>
<evidence type="ECO:0000256" key="6">
    <source>
        <dbReference type="ARBA" id="ARBA00022842"/>
    </source>
</evidence>
<dbReference type="InterPro" id="IPR033942">
    <property type="entry name" value="IMPase"/>
</dbReference>
<dbReference type="PANTHER" id="PTHR20854:SF4">
    <property type="entry name" value="INOSITOL-1-MONOPHOSPHATASE-RELATED"/>
    <property type="match status" value="1"/>
</dbReference>
<proteinExistence type="inferred from homology"/>
<protein>
    <recommendedName>
        <fullName evidence="8">Inositol-1-monophosphatase</fullName>
        <ecNumber evidence="8">3.1.3.25</ecNumber>
    </recommendedName>
</protein>
<dbReference type="InterPro" id="IPR020583">
    <property type="entry name" value="Inositol_monoP_metal-BS"/>
</dbReference>
<evidence type="ECO:0000256" key="2">
    <source>
        <dbReference type="ARBA" id="ARBA00001946"/>
    </source>
</evidence>
<evidence type="ECO:0000313" key="9">
    <source>
        <dbReference type="EMBL" id="XBH23086.1"/>
    </source>
</evidence>
<dbReference type="AlphaFoldDB" id="A0AAU7E1J2"/>
<evidence type="ECO:0000256" key="8">
    <source>
        <dbReference type="RuleBase" id="RU364068"/>
    </source>
</evidence>
<feature type="binding site" evidence="7">
    <location>
        <position position="96"/>
    </location>
    <ligand>
        <name>Mg(2+)</name>
        <dbReference type="ChEBI" id="CHEBI:18420"/>
        <label>1</label>
        <note>catalytic</note>
    </ligand>
</feature>
<dbReference type="GO" id="GO:0007165">
    <property type="term" value="P:signal transduction"/>
    <property type="evidence" value="ECO:0007669"/>
    <property type="project" value="TreeGrafter"/>
</dbReference>
<feature type="binding site" evidence="7">
    <location>
        <position position="98"/>
    </location>
    <ligand>
        <name>Mg(2+)</name>
        <dbReference type="ChEBI" id="CHEBI:18420"/>
        <label>1</label>
        <note>catalytic</note>
    </ligand>
</feature>
<dbReference type="PROSITE" id="PS00630">
    <property type="entry name" value="IMP_2"/>
    <property type="match status" value="1"/>
</dbReference>
<keyword evidence="5 8" id="KW-0378">Hydrolase</keyword>
<sequence length="283" mass="30613">MTHVDIPQSAEIHRLMELAQNLAHHGRDLILSRKPPKVEVLVTKSTATDVVTQMDKDVELLIRQHLMMQRPNDGFLGEEFDSIEPTNGSQLTWVVDPIDGTVNYLYGLDGYSVSVAVVAGTPDSESWTQVAGCVVRVSDGMTWWAGKGHGAWRDGHPIRCNEPQGLGKSLVGTGFGYDAALRAQQAQVLTKVLPAVRDIRRIGSAAVDLCSIADGSLDLFYERGLSAWDMAAGTLIAAEAGAAVMGLRQDRPNKLMTIVGPEPSARALREILVSQNADSELES</sequence>
<dbReference type="GO" id="GO:0046872">
    <property type="term" value="F:metal ion binding"/>
    <property type="evidence" value="ECO:0007669"/>
    <property type="project" value="UniProtKB-KW"/>
</dbReference>
<dbReference type="GO" id="GO:0008934">
    <property type="term" value="F:inositol monophosphate 1-phosphatase activity"/>
    <property type="evidence" value="ECO:0007669"/>
    <property type="project" value="InterPro"/>
</dbReference>
<dbReference type="GO" id="GO:0006020">
    <property type="term" value="P:inositol metabolic process"/>
    <property type="evidence" value="ECO:0007669"/>
    <property type="project" value="TreeGrafter"/>
</dbReference>
<evidence type="ECO:0000256" key="5">
    <source>
        <dbReference type="ARBA" id="ARBA00022801"/>
    </source>
</evidence>
<comment type="catalytic activity">
    <reaction evidence="1 8">
        <text>a myo-inositol phosphate + H2O = myo-inositol + phosphate</text>
        <dbReference type="Rhea" id="RHEA:24056"/>
        <dbReference type="ChEBI" id="CHEBI:15377"/>
        <dbReference type="ChEBI" id="CHEBI:17268"/>
        <dbReference type="ChEBI" id="CHEBI:43474"/>
        <dbReference type="ChEBI" id="CHEBI:84139"/>
        <dbReference type="EC" id="3.1.3.25"/>
    </reaction>
</comment>
<keyword evidence="4 7" id="KW-0479">Metal-binding</keyword>
<dbReference type="GO" id="GO:0046854">
    <property type="term" value="P:phosphatidylinositol phosphate biosynthetic process"/>
    <property type="evidence" value="ECO:0007669"/>
    <property type="project" value="InterPro"/>
</dbReference>
<comment type="similarity">
    <text evidence="3 8">Belongs to the inositol monophosphatase superfamily.</text>
</comment>
<evidence type="ECO:0000256" key="3">
    <source>
        <dbReference type="ARBA" id="ARBA00009759"/>
    </source>
</evidence>
<dbReference type="InterPro" id="IPR020550">
    <property type="entry name" value="Inositol_monophosphatase_CS"/>
</dbReference>
<dbReference type="PANTHER" id="PTHR20854">
    <property type="entry name" value="INOSITOL MONOPHOSPHATASE"/>
    <property type="match status" value="1"/>
</dbReference>
<dbReference type="EC" id="3.1.3.25" evidence="8"/>